<evidence type="ECO:0000256" key="4">
    <source>
        <dbReference type="ARBA" id="ARBA00022475"/>
    </source>
</evidence>
<dbReference type="InterPro" id="IPR044878">
    <property type="entry name" value="UbiA_sf"/>
</dbReference>
<evidence type="ECO:0000313" key="10">
    <source>
        <dbReference type="EMBL" id="CAB4534034.1"/>
    </source>
</evidence>
<feature type="transmembrane region" description="Helical" evidence="9">
    <location>
        <begin position="21"/>
        <end position="40"/>
    </location>
</feature>
<keyword evidence="6 9" id="KW-0812">Transmembrane</keyword>
<feature type="transmembrane region" description="Helical" evidence="9">
    <location>
        <begin position="230"/>
        <end position="253"/>
    </location>
</feature>
<dbReference type="Pfam" id="PF01040">
    <property type="entry name" value="UbiA"/>
    <property type="match status" value="1"/>
</dbReference>
<protein>
    <submittedName>
        <fullName evidence="10">Unannotated protein</fullName>
    </submittedName>
</protein>
<evidence type="ECO:0000256" key="7">
    <source>
        <dbReference type="ARBA" id="ARBA00022989"/>
    </source>
</evidence>
<feature type="transmembrane region" description="Helical" evidence="9">
    <location>
        <begin position="189"/>
        <end position="209"/>
    </location>
</feature>
<dbReference type="GO" id="GO:0046428">
    <property type="term" value="F:1,4-dihydroxy-2-naphthoate polyprenyltransferase activity"/>
    <property type="evidence" value="ECO:0007669"/>
    <property type="project" value="InterPro"/>
</dbReference>
<dbReference type="HAMAP" id="MF_01937">
    <property type="entry name" value="MenA_1"/>
    <property type="match status" value="1"/>
</dbReference>
<dbReference type="Gene3D" id="1.10.357.140">
    <property type="entry name" value="UbiA prenyltransferase"/>
    <property type="match status" value="1"/>
</dbReference>
<feature type="transmembrane region" description="Helical" evidence="9">
    <location>
        <begin position="129"/>
        <end position="148"/>
    </location>
</feature>
<keyword evidence="8 9" id="KW-0472">Membrane</keyword>
<feature type="transmembrane region" description="Helical" evidence="9">
    <location>
        <begin position="259"/>
        <end position="280"/>
    </location>
</feature>
<organism evidence="10">
    <name type="scientific">freshwater metagenome</name>
    <dbReference type="NCBI Taxonomy" id="449393"/>
    <lineage>
        <taxon>unclassified sequences</taxon>
        <taxon>metagenomes</taxon>
        <taxon>ecological metagenomes</taxon>
    </lineage>
</organism>
<keyword evidence="7 9" id="KW-1133">Transmembrane helix</keyword>
<dbReference type="InterPro" id="IPR004657">
    <property type="entry name" value="MenA"/>
</dbReference>
<gene>
    <name evidence="10" type="ORF">UFOPK1410_00324</name>
    <name evidence="11" type="ORF">UFOPK1855_00419</name>
</gene>
<evidence type="ECO:0000256" key="9">
    <source>
        <dbReference type="SAM" id="Phobius"/>
    </source>
</evidence>
<dbReference type="NCBIfam" id="TIGR00751">
    <property type="entry name" value="menA"/>
    <property type="match status" value="1"/>
</dbReference>
<feature type="transmembrane region" description="Helical" evidence="9">
    <location>
        <begin position="160"/>
        <end position="183"/>
    </location>
</feature>
<proteinExistence type="inferred from homology"/>
<keyword evidence="5" id="KW-0808">Transferase</keyword>
<name>A0A6J6B5R6_9ZZZZ</name>
<dbReference type="NCBIfam" id="NF004751">
    <property type="entry name" value="PRK06080.1-3"/>
    <property type="match status" value="1"/>
</dbReference>
<dbReference type="InterPro" id="IPR000537">
    <property type="entry name" value="UbiA_prenyltransferase"/>
</dbReference>
<keyword evidence="4" id="KW-1003">Cell membrane</keyword>
<dbReference type="AlphaFoldDB" id="A0A6J6B5R6"/>
<dbReference type="GO" id="GO:0042371">
    <property type="term" value="P:vitamin K biosynthetic process"/>
    <property type="evidence" value="ECO:0007669"/>
    <property type="project" value="TreeGrafter"/>
</dbReference>
<feature type="transmembrane region" description="Helical" evidence="9">
    <location>
        <begin position="292"/>
        <end position="313"/>
    </location>
</feature>
<evidence type="ECO:0000256" key="1">
    <source>
        <dbReference type="ARBA" id="ARBA00004141"/>
    </source>
</evidence>
<dbReference type="InterPro" id="IPR026046">
    <property type="entry name" value="UBIAD1"/>
</dbReference>
<accession>A0A6J6B5R6</accession>
<dbReference type="UniPathway" id="UPA00079"/>
<comment type="subcellular location">
    <subcellularLocation>
        <location evidence="1">Membrane</location>
        <topology evidence="1">Multi-pass membrane protein</topology>
    </subcellularLocation>
</comment>
<evidence type="ECO:0000256" key="3">
    <source>
        <dbReference type="ARBA" id="ARBA00022428"/>
    </source>
</evidence>
<dbReference type="EMBL" id="CAEZSH010000022">
    <property type="protein sequence ID" value="CAB4534034.1"/>
    <property type="molecule type" value="Genomic_DNA"/>
</dbReference>
<feature type="transmembrane region" description="Helical" evidence="9">
    <location>
        <begin position="103"/>
        <end position="123"/>
    </location>
</feature>
<dbReference type="PIRSF" id="PIRSF005355">
    <property type="entry name" value="UBIAD1"/>
    <property type="match status" value="1"/>
</dbReference>
<evidence type="ECO:0000256" key="5">
    <source>
        <dbReference type="ARBA" id="ARBA00022679"/>
    </source>
</evidence>
<dbReference type="GO" id="GO:0009234">
    <property type="term" value="P:menaquinone biosynthetic process"/>
    <property type="evidence" value="ECO:0007669"/>
    <property type="project" value="UniProtKB-UniPathway"/>
</dbReference>
<keyword evidence="3" id="KW-0474">Menaquinone biosynthesis</keyword>
<dbReference type="EMBL" id="CAEZUW010000050">
    <property type="protein sequence ID" value="CAB4611022.1"/>
    <property type="molecule type" value="Genomic_DNA"/>
</dbReference>
<evidence type="ECO:0000256" key="6">
    <source>
        <dbReference type="ARBA" id="ARBA00022692"/>
    </source>
</evidence>
<evidence type="ECO:0000256" key="2">
    <source>
        <dbReference type="ARBA" id="ARBA00004863"/>
    </source>
</evidence>
<evidence type="ECO:0000313" key="11">
    <source>
        <dbReference type="EMBL" id="CAB4611022.1"/>
    </source>
</evidence>
<dbReference type="CDD" id="cd13962">
    <property type="entry name" value="PT_UbiA_UBIAD1"/>
    <property type="match status" value="1"/>
</dbReference>
<dbReference type="PANTHER" id="PTHR13929:SF0">
    <property type="entry name" value="UBIA PRENYLTRANSFERASE DOMAIN-CONTAINING PROTEIN 1"/>
    <property type="match status" value="1"/>
</dbReference>
<feature type="transmembrane region" description="Helical" evidence="9">
    <location>
        <begin position="52"/>
        <end position="73"/>
    </location>
</feature>
<dbReference type="PANTHER" id="PTHR13929">
    <property type="entry name" value="1,4-DIHYDROXY-2-NAPHTHOATE OCTAPRENYLTRANSFERASE"/>
    <property type="match status" value="1"/>
</dbReference>
<evidence type="ECO:0000256" key="8">
    <source>
        <dbReference type="ARBA" id="ARBA00023136"/>
    </source>
</evidence>
<dbReference type="GO" id="GO:0016020">
    <property type="term" value="C:membrane"/>
    <property type="evidence" value="ECO:0007669"/>
    <property type="project" value="UniProtKB-SubCell"/>
</dbReference>
<sequence length="315" mass="33532">MAKTKNTPVSERSKKKPTLRDWVSAARIRTLTLAVAPVAFGTGVASIFQGVIWSYAGLALAVAVFLQIGVNYANDYSDGVRGTDNDRVGPFRLTASRKVNPKAVRAVAFVFLALGAAAGVALSVLSNQLWMLGVGAVALLAAWGYTGGKKPYGYAGFGEVVAFLFFGPVAVFGTTYVQIAAVFDDALTILVTGGGALALGFLAAAVLLVNNLRDVSTDAPAGKKTLSVRFGVLFSKILFTVFIVSAFAIWAAYPFLYPLTIFAFVAFLLLVPALLIVWTYREPRELILALKLTSFGALAWGVLVGWGFSRFLLLI</sequence>
<reference evidence="10" key="1">
    <citation type="submission" date="2020-05" db="EMBL/GenBank/DDBJ databases">
        <authorList>
            <person name="Chiriac C."/>
            <person name="Salcher M."/>
            <person name="Ghai R."/>
            <person name="Kavagutti S V."/>
        </authorList>
    </citation>
    <scope>NUCLEOTIDE SEQUENCE</scope>
</reference>
<comment type="pathway">
    <text evidence="2">Quinol/quinone metabolism; menaquinone biosynthesis.</text>
</comment>